<dbReference type="AlphaFoldDB" id="A0A4Q2L995"/>
<evidence type="ECO:0000256" key="4">
    <source>
        <dbReference type="ARBA" id="ARBA00022448"/>
    </source>
</evidence>
<comment type="subcellular location">
    <subcellularLocation>
        <location evidence="11">Cell membrane</location>
        <topology evidence="11">Multi-pass membrane protein</topology>
    </subcellularLocation>
    <subcellularLocation>
        <location evidence="2">Cell membrane</location>
        <topology evidence="2">Peripheral membrane protein</topology>
    </subcellularLocation>
    <subcellularLocation>
        <location evidence="1">Membrane</location>
        <topology evidence="1">Multi-pass membrane protein</topology>
    </subcellularLocation>
</comment>
<evidence type="ECO:0000256" key="6">
    <source>
        <dbReference type="ARBA" id="ARBA00022692"/>
    </source>
</evidence>
<dbReference type="InterPro" id="IPR027417">
    <property type="entry name" value="P-loop_NTPase"/>
</dbReference>
<evidence type="ECO:0000259" key="12">
    <source>
        <dbReference type="PROSITE" id="PS50893"/>
    </source>
</evidence>
<feature type="domain" description="ABC transporter" evidence="12">
    <location>
        <begin position="351"/>
        <end position="600"/>
    </location>
</feature>
<dbReference type="InterPro" id="IPR035906">
    <property type="entry name" value="MetI-like_sf"/>
</dbReference>
<organism evidence="14 15">
    <name type="scientific">Agromyces albus</name>
    <dbReference type="NCBI Taxonomy" id="205332"/>
    <lineage>
        <taxon>Bacteria</taxon>
        <taxon>Bacillati</taxon>
        <taxon>Actinomycetota</taxon>
        <taxon>Actinomycetes</taxon>
        <taxon>Micrococcales</taxon>
        <taxon>Microbacteriaceae</taxon>
        <taxon>Agromyces</taxon>
    </lineage>
</organism>
<evidence type="ECO:0000256" key="11">
    <source>
        <dbReference type="RuleBase" id="RU363032"/>
    </source>
</evidence>
<feature type="transmembrane region" description="Helical" evidence="11">
    <location>
        <begin position="153"/>
        <end position="173"/>
    </location>
</feature>
<evidence type="ECO:0000256" key="5">
    <source>
        <dbReference type="ARBA" id="ARBA00022475"/>
    </source>
</evidence>
<evidence type="ECO:0000313" key="15">
    <source>
        <dbReference type="Proteomes" id="UP000293865"/>
    </source>
</evidence>
<dbReference type="InterPro" id="IPR003439">
    <property type="entry name" value="ABC_transporter-like_ATP-bd"/>
</dbReference>
<evidence type="ECO:0000256" key="10">
    <source>
        <dbReference type="ARBA" id="ARBA00023136"/>
    </source>
</evidence>
<dbReference type="InterPro" id="IPR000515">
    <property type="entry name" value="MetI-like"/>
</dbReference>
<sequence length="639" mass="67345">MTTAITPPNTIPTPTGRTSLLRRVIRRPLGTISLAFLLVVAVIAVIGPLIAPYDPNLASLQLVLAPPSAEHPLGADSGGRDVLSRLLAATQISIAAALVALVTALLIGVIAGLIAGYYRGWFDNVASWFTALVMALPGIVVLLAARAVVGPSVWAAMLIFGILLAPAYFRLVYAAVSAVRSELYVDAARVSGLSDLRIISRHILSVVRAPIIIQSAIVAGIAIAIQSGLEFLGLGDMSVPTWGSMLNDGFINIYKAPLLMMWPSLAIALTSIALTLLANVMRDALERTVQVRRRRRRAVATATGSIAAVTTSIGTVTGGIGIGIDAEAEPTIRHADDERAAARAGETILDVRDLRIGYGQDDGGTLEVVHGVSLDIRRGEVHGLIGESGSGKTQTAFAVLGLLPRGGRITGGSIDYEGVRLDTLGEREYTAIRGRRIGYIPQEPMSNLDPSFTIGSQLVEPLRVGLGLSKKDATEKTLALLERVGIPDPKRTFAAYPHEVSGGMAQRVLIAGAVSTDPDLIIADEPTTALDVTVQAEVLDLLRDLQAERQMALLLVTHNFGVVADLCDRVSVMQHGLIVEHGPVRAIFGRAEHPYTRSLLGAILDEGPARAPLGGAAIEKAEIQDADVAKADAVKGGAR</sequence>
<keyword evidence="10 11" id="KW-0472">Membrane</keyword>
<feature type="transmembrane region" description="Helical" evidence="11">
    <location>
        <begin position="92"/>
        <end position="118"/>
    </location>
</feature>
<dbReference type="GO" id="GO:0016887">
    <property type="term" value="F:ATP hydrolysis activity"/>
    <property type="evidence" value="ECO:0007669"/>
    <property type="project" value="InterPro"/>
</dbReference>
<accession>A0A4Q2L995</accession>
<dbReference type="CDD" id="cd03257">
    <property type="entry name" value="ABC_NikE_OppD_transporters"/>
    <property type="match status" value="1"/>
</dbReference>
<feature type="transmembrane region" description="Helical" evidence="11">
    <location>
        <begin position="211"/>
        <end position="234"/>
    </location>
</feature>
<dbReference type="Gene3D" id="1.10.3720.10">
    <property type="entry name" value="MetI-like"/>
    <property type="match status" value="1"/>
</dbReference>
<reference evidence="14 15" key="1">
    <citation type="submission" date="2019-01" db="EMBL/GenBank/DDBJ databases">
        <title>Agromyces.</title>
        <authorList>
            <person name="Li J."/>
        </authorList>
    </citation>
    <scope>NUCLEOTIDE SEQUENCE [LARGE SCALE GENOMIC DNA]</scope>
    <source>
        <strain evidence="14 15">DSM 15934</strain>
    </source>
</reference>
<feature type="domain" description="ABC transmembrane type-1" evidence="13">
    <location>
        <begin position="90"/>
        <end position="278"/>
    </location>
</feature>
<evidence type="ECO:0000256" key="9">
    <source>
        <dbReference type="ARBA" id="ARBA00022989"/>
    </source>
</evidence>
<dbReference type="CDD" id="cd06261">
    <property type="entry name" value="TM_PBP2"/>
    <property type="match status" value="1"/>
</dbReference>
<comment type="similarity">
    <text evidence="3">Belongs to the ABC transporter superfamily.</text>
</comment>
<keyword evidence="6 11" id="KW-0812">Transmembrane</keyword>
<dbReference type="PROSITE" id="PS50928">
    <property type="entry name" value="ABC_TM1"/>
    <property type="match status" value="1"/>
</dbReference>
<comment type="similarity">
    <text evidence="11">Belongs to the binding-protein-dependent transport system permease family.</text>
</comment>
<dbReference type="EMBL" id="SDPN01000001">
    <property type="protein sequence ID" value="RXZ73152.1"/>
    <property type="molecule type" value="Genomic_DNA"/>
</dbReference>
<evidence type="ECO:0000256" key="2">
    <source>
        <dbReference type="ARBA" id="ARBA00004202"/>
    </source>
</evidence>
<dbReference type="SUPFAM" id="SSF161098">
    <property type="entry name" value="MetI-like"/>
    <property type="match status" value="1"/>
</dbReference>
<evidence type="ECO:0000256" key="3">
    <source>
        <dbReference type="ARBA" id="ARBA00005417"/>
    </source>
</evidence>
<keyword evidence="8 14" id="KW-0067">ATP-binding</keyword>
<dbReference type="RefSeq" id="WP_129518856.1">
    <property type="nucleotide sequence ID" value="NZ_SDPN01000001.1"/>
</dbReference>
<name>A0A4Q2L995_9MICO</name>
<proteinExistence type="inferred from homology"/>
<keyword evidence="15" id="KW-1185">Reference proteome</keyword>
<feature type="transmembrane region" description="Helical" evidence="11">
    <location>
        <begin position="254"/>
        <end position="277"/>
    </location>
</feature>
<keyword evidence="9 11" id="KW-1133">Transmembrane helix</keyword>
<dbReference type="InterPro" id="IPR017871">
    <property type="entry name" value="ABC_transporter-like_CS"/>
</dbReference>
<dbReference type="SUPFAM" id="SSF52540">
    <property type="entry name" value="P-loop containing nucleoside triphosphate hydrolases"/>
    <property type="match status" value="1"/>
</dbReference>
<dbReference type="GO" id="GO:0005886">
    <property type="term" value="C:plasma membrane"/>
    <property type="evidence" value="ECO:0007669"/>
    <property type="project" value="UniProtKB-SubCell"/>
</dbReference>
<dbReference type="Pfam" id="PF00528">
    <property type="entry name" value="BPD_transp_1"/>
    <property type="match status" value="1"/>
</dbReference>
<keyword evidence="4 11" id="KW-0813">Transport</keyword>
<comment type="caution">
    <text evidence="14">The sequence shown here is derived from an EMBL/GenBank/DDBJ whole genome shotgun (WGS) entry which is preliminary data.</text>
</comment>
<evidence type="ECO:0000256" key="7">
    <source>
        <dbReference type="ARBA" id="ARBA00022741"/>
    </source>
</evidence>
<evidence type="ECO:0000256" key="1">
    <source>
        <dbReference type="ARBA" id="ARBA00004141"/>
    </source>
</evidence>
<dbReference type="PANTHER" id="PTHR43297">
    <property type="entry name" value="OLIGOPEPTIDE TRANSPORT ATP-BINDING PROTEIN APPD"/>
    <property type="match status" value="1"/>
</dbReference>
<evidence type="ECO:0000256" key="8">
    <source>
        <dbReference type="ARBA" id="ARBA00022840"/>
    </source>
</evidence>
<dbReference type="Pfam" id="PF00005">
    <property type="entry name" value="ABC_tran"/>
    <property type="match status" value="1"/>
</dbReference>
<dbReference type="GO" id="GO:0055085">
    <property type="term" value="P:transmembrane transport"/>
    <property type="evidence" value="ECO:0007669"/>
    <property type="project" value="InterPro"/>
</dbReference>
<dbReference type="Pfam" id="PF12911">
    <property type="entry name" value="OppC_N"/>
    <property type="match status" value="1"/>
</dbReference>
<keyword evidence="7" id="KW-0547">Nucleotide-binding</keyword>
<feature type="transmembrane region" description="Helical" evidence="11">
    <location>
        <begin position="125"/>
        <end position="147"/>
    </location>
</feature>
<dbReference type="PROSITE" id="PS50893">
    <property type="entry name" value="ABC_TRANSPORTER_2"/>
    <property type="match status" value="1"/>
</dbReference>
<evidence type="ECO:0000313" key="14">
    <source>
        <dbReference type="EMBL" id="RXZ73152.1"/>
    </source>
</evidence>
<feature type="transmembrane region" description="Helical" evidence="11">
    <location>
        <begin position="29"/>
        <end position="51"/>
    </location>
</feature>
<dbReference type="PROSITE" id="PS00211">
    <property type="entry name" value="ABC_TRANSPORTER_1"/>
    <property type="match status" value="1"/>
</dbReference>
<dbReference type="Proteomes" id="UP000293865">
    <property type="component" value="Unassembled WGS sequence"/>
</dbReference>
<dbReference type="OrthoDB" id="3677453at2"/>
<protein>
    <submittedName>
        <fullName evidence="14">Dipeptide/oligopeptide/nickel ABC transporter permease/ATP-binding protein</fullName>
    </submittedName>
</protein>
<dbReference type="GO" id="GO:0005524">
    <property type="term" value="F:ATP binding"/>
    <property type="evidence" value="ECO:0007669"/>
    <property type="project" value="UniProtKB-KW"/>
</dbReference>
<dbReference type="InterPro" id="IPR050388">
    <property type="entry name" value="ABC_Ni/Peptide_Import"/>
</dbReference>
<evidence type="ECO:0000259" key="13">
    <source>
        <dbReference type="PROSITE" id="PS50928"/>
    </source>
</evidence>
<keyword evidence="5" id="KW-1003">Cell membrane</keyword>
<gene>
    <name evidence="14" type="ORF">ESP51_00155</name>
</gene>
<feature type="transmembrane region" description="Helical" evidence="11">
    <location>
        <begin position="298"/>
        <end position="324"/>
    </location>
</feature>
<dbReference type="PANTHER" id="PTHR43297:SF2">
    <property type="entry name" value="DIPEPTIDE TRANSPORT ATP-BINDING PROTEIN DPPD"/>
    <property type="match status" value="1"/>
</dbReference>
<dbReference type="SMART" id="SM00382">
    <property type="entry name" value="AAA"/>
    <property type="match status" value="1"/>
</dbReference>
<dbReference type="InterPro" id="IPR003593">
    <property type="entry name" value="AAA+_ATPase"/>
</dbReference>
<dbReference type="Gene3D" id="3.40.50.300">
    <property type="entry name" value="P-loop containing nucleotide triphosphate hydrolases"/>
    <property type="match status" value="1"/>
</dbReference>
<dbReference type="InterPro" id="IPR025966">
    <property type="entry name" value="OppC_N"/>
</dbReference>